<dbReference type="EMBL" id="QRKD01000037">
    <property type="protein sequence ID" value="RHH85496.1"/>
    <property type="molecule type" value="Genomic_DNA"/>
</dbReference>
<feature type="transmembrane region" description="Helical" evidence="1">
    <location>
        <begin position="178"/>
        <end position="199"/>
    </location>
</feature>
<evidence type="ECO:0000313" key="3">
    <source>
        <dbReference type="Proteomes" id="UP000283512"/>
    </source>
</evidence>
<accession>A0A414YH90</accession>
<proteinExistence type="predicted"/>
<dbReference type="Proteomes" id="UP000283512">
    <property type="component" value="Unassembled WGS sequence"/>
</dbReference>
<evidence type="ECO:0000256" key="1">
    <source>
        <dbReference type="SAM" id="Phobius"/>
    </source>
</evidence>
<evidence type="ECO:0000313" key="2">
    <source>
        <dbReference type="EMBL" id="RHH85496.1"/>
    </source>
</evidence>
<dbReference type="Pfam" id="PF13571">
    <property type="entry name" value="DUF4133"/>
    <property type="match status" value="1"/>
</dbReference>
<organism evidence="2 3">
    <name type="scientific">Bacteroides caccae</name>
    <dbReference type="NCBI Taxonomy" id="47678"/>
    <lineage>
        <taxon>Bacteria</taxon>
        <taxon>Pseudomonadati</taxon>
        <taxon>Bacteroidota</taxon>
        <taxon>Bacteroidia</taxon>
        <taxon>Bacteroidales</taxon>
        <taxon>Bacteroidaceae</taxon>
        <taxon>Bacteroides</taxon>
    </lineage>
</organism>
<dbReference type="InterPro" id="IPR025407">
    <property type="entry name" value="DUF4133"/>
</dbReference>
<comment type="caution">
    <text evidence="2">The sequence shown here is derived from an EMBL/GenBank/DDBJ whole genome shotgun (WGS) entry which is preliminary data.</text>
</comment>
<protein>
    <submittedName>
        <fullName evidence="2">DUF4133 domain-containing protein</fullName>
    </submittedName>
</protein>
<sequence>MKCLYHGLLSLPIFAFEFKFMFHLKRFYNEKENPFFSAFRVFRGRLLCAGAGACWHQRSHKHADLVFRSGNQTVLCHRCGAWAGRGYQDLQQVFKRRSRHQQDGSQLVFRLYIFDCGRHYPAFLLPLEAMEYEINKGAGNPLEFKGLKSQYLFIFVGGLVAVLLVVVILYIAGVNQWICIPFGLLSGSLLVWLTFRLNARYGEHGLMKLLSGKRHPRYLIHRRRLFRLLTKRRKK</sequence>
<keyword evidence="1" id="KW-0812">Transmembrane</keyword>
<feature type="transmembrane region" description="Helical" evidence="1">
    <location>
        <begin position="151"/>
        <end position="172"/>
    </location>
</feature>
<keyword evidence="1" id="KW-1133">Transmembrane helix</keyword>
<keyword evidence="1" id="KW-0472">Membrane</keyword>
<reference evidence="2 3" key="1">
    <citation type="submission" date="2018-08" db="EMBL/GenBank/DDBJ databases">
        <title>A genome reference for cultivated species of the human gut microbiota.</title>
        <authorList>
            <person name="Zou Y."/>
            <person name="Xue W."/>
            <person name="Luo G."/>
        </authorList>
    </citation>
    <scope>NUCLEOTIDE SEQUENCE [LARGE SCALE GENOMIC DNA]</scope>
    <source>
        <strain evidence="2 3">AM16-49B</strain>
    </source>
</reference>
<gene>
    <name evidence="2" type="ORF">DW190_20025</name>
</gene>
<name>A0A414YH90_9BACE</name>
<dbReference type="AlphaFoldDB" id="A0A414YH90"/>